<evidence type="ECO:0000256" key="1">
    <source>
        <dbReference type="ARBA" id="ARBA00004429"/>
    </source>
</evidence>
<evidence type="ECO:0000259" key="9">
    <source>
        <dbReference type="PROSITE" id="PS50928"/>
    </source>
</evidence>
<keyword evidence="11" id="KW-1185">Reference proteome</keyword>
<reference evidence="11" key="1">
    <citation type="submission" date="2023-08" db="EMBL/GenBank/DDBJ databases">
        <title>Rhodospirillaceae gen. nov., a novel taxon isolated from the Yangtze River Yuezi River estuary sludge.</title>
        <authorList>
            <person name="Ruan L."/>
        </authorList>
    </citation>
    <scope>NUCLEOTIDE SEQUENCE [LARGE SCALE GENOMIC DNA]</scope>
    <source>
        <strain evidence="11">R-7</strain>
    </source>
</reference>
<evidence type="ECO:0000256" key="7">
    <source>
        <dbReference type="ARBA" id="ARBA00023136"/>
    </source>
</evidence>
<dbReference type="Pfam" id="PF00528">
    <property type="entry name" value="BPD_transp_1"/>
    <property type="match status" value="1"/>
</dbReference>
<dbReference type="Proteomes" id="UP001230156">
    <property type="component" value="Unassembled WGS sequence"/>
</dbReference>
<evidence type="ECO:0000256" key="6">
    <source>
        <dbReference type="ARBA" id="ARBA00022989"/>
    </source>
</evidence>
<dbReference type="Gene3D" id="1.10.3720.10">
    <property type="entry name" value="MetI-like"/>
    <property type="match status" value="1"/>
</dbReference>
<dbReference type="PANTHER" id="PTHR43357">
    <property type="entry name" value="INNER MEMBRANE ABC TRANSPORTER PERMEASE PROTEIN YDCV"/>
    <property type="match status" value="1"/>
</dbReference>
<name>A0ABU0YRM5_9PROT</name>
<dbReference type="SUPFAM" id="SSF161098">
    <property type="entry name" value="MetI-like"/>
    <property type="match status" value="1"/>
</dbReference>
<evidence type="ECO:0000256" key="5">
    <source>
        <dbReference type="ARBA" id="ARBA00022692"/>
    </source>
</evidence>
<evidence type="ECO:0000313" key="11">
    <source>
        <dbReference type="Proteomes" id="UP001230156"/>
    </source>
</evidence>
<dbReference type="PROSITE" id="PS50928">
    <property type="entry name" value="ABC_TM1"/>
    <property type="match status" value="1"/>
</dbReference>
<evidence type="ECO:0000256" key="3">
    <source>
        <dbReference type="ARBA" id="ARBA00022475"/>
    </source>
</evidence>
<proteinExistence type="inferred from homology"/>
<gene>
    <name evidence="10" type="ORF">Q8A70_21965</name>
</gene>
<protein>
    <submittedName>
        <fullName evidence="10">ABC transporter permease</fullName>
    </submittedName>
</protein>
<keyword evidence="4" id="KW-0997">Cell inner membrane</keyword>
<evidence type="ECO:0000313" key="10">
    <source>
        <dbReference type="EMBL" id="MDQ7250372.1"/>
    </source>
</evidence>
<feature type="transmembrane region" description="Helical" evidence="8">
    <location>
        <begin position="97"/>
        <end position="127"/>
    </location>
</feature>
<sequence>MRRPAIGNLWLTPFAILVVLFLLAPVFVVIPMSFSDSNYLQFPPQVWSLRWYHSYFDAAEWMAATRTSLLAASCTVLLATPIGFLSAFAIRNMRGKAAAVLFGFLLLPQVVPVILLAIGVFFIYIRLRIVDSFLGIVLAHTALAVPFVVTTVSAGLKRFDFSLDQAARSLGASRFRAIFDVMLPQIRLSLFAGAIFAFVTSLDEVVVSLFIAGGDNTVLTRKMFLALRDQVDPTIAAISTLLIVVSVIAVGVFMLAVQRDNRRREENI</sequence>
<feature type="domain" description="ABC transmembrane type-1" evidence="9">
    <location>
        <begin position="65"/>
        <end position="253"/>
    </location>
</feature>
<dbReference type="CDD" id="cd06261">
    <property type="entry name" value="TM_PBP2"/>
    <property type="match status" value="1"/>
</dbReference>
<keyword evidence="2 8" id="KW-0813">Transport</keyword>
<keyword evidence="3" id="KW-1003">Cell membrane</keyword>
<feature type="transmembrane region" description="Helical" evidence="8">
    <location>
        <begin position="69"/>
        <end position="90"/>
    </location>
</feature>
<comment type="similarity">
    <text evidence="8">Belongs to the binding-protein-dependent transport system permease family.</text>
</comment>
<dbReference type="InterPro" id="IPR000515">
    <property type="entry name" value="MetI-like"/>
</dbReference>
<keyword evidence="6 8" id="KW-1133">Transmembrane helix</keyword>
<comment type="caution">
    <text evidence="10">The sequence shown here is derived from an EMBL/GenBank/DDBJ whole genome shotgun (WGS) entry which is preliminary data.</text>
</comment>
<feature type="transmembrane region" description="Helical" evidence="8">
    <location>
        <begin position="9"/>
        <end position="34"/>
    </location>
</feature>
<feature type="transmembrane region" description="Helical" evidence="8">
    <location>
        <begin position="133"/>
        <end position="156"/>
    </location>
</feature>
<dbReference type="InterPro" id="IPR035906">
    <property type="entry name" value="MetI-like_sf"/>
</dbReference>
<accession>A0ABU0YRM5</accession>
<dbReference type="PANTHER" id="PTHR43357:SF4">
    <property type="entry name" value="INNER MEMBRANE ABC TRANSPORTER PERMEASE PROTEIN YDCV"/>
    <property type="match status" value="1"/>
</dbReference>
<keyword evidence="5 8" id="KW-0812">Transmembrane</keyword>
<dbReference type="RefSeq" id="WP_379959564.1">
    <property type="nucleotide sequence ID" value="NZ_JAUYVI010000007.1"/>
</dbReference>
<evidence type="ECO:0000256" key="2">
    <source>
        <dbReference type="ARBA" id="ARBA00022448"/>
    </source>
</evidence>
<organism evidence="10 11">
    <name type="scientific">Dongia sedimenti</name>
    <dbReference type="NCBI Taxonomy" id="3064282"/>
    <lineage>
        <taxon>Bacteria</taxon>
        <taxon>Pseudomonadati</taxon>
        <taxon>Pseudomonadota</taxon>
        <taxon>Alphaproteobacteria</taxon>
        <taxon>Rhodospirillales</taxon>
        <taxon>Dongiaceae</taxon>
        <taxon>Dongia</taxon>
    </lineage>
</organism>
<keyword evidence="7 8" id="KW-0472">Membrane</keyword>
<dbReference type="EMBL" id="JAUYVI010000007">
    <property type="protein sequence ID" value="MDQ7250372.1"/>
    <property type="molecule type" value="Genomic_DNA"/>
</dbReference>
<evidence type="ECO:0000256" key="8">
    <source>
        <dbReference type="RuleBase" id="RU363032"/>
    </source>
</evidence>
<evidence type="ECO:0000256" key="4">
    <source>
        <dbReference type="ARBA" id="ARBA00022519"/>
    </source>
</evidence>
<feature type="transmembrane region" description="Helical" evidence="8">
    <location>
        <begin position="235"/>
        <end position="257"/>
    </location>
</feature>
<comment type="subcellular location">
    <subcellularLocation>
        <location evidence="1">Cell inner membrane</location>
        <topology evidence="1">Multi-pass membrane protein</topology>
    </subcellularLocation>
    <subcellularLocation>
        <location evidence="8">Cell membrane</location>
        <topology evidence="8">Multi-pass membrane protein</topology>
    </subcellularLocation>
</comment>